<sequence>MTMSSAVSQQERSQLLQGHVVSIHDSVSGLPGVELIFRQIGVDSLTRSWRVLTQEDGDFRVALPAGGRYQVEVSCETRHVATVNLELLATREDSSAVTHTFYVPCRAPDLIQDEAPRLYFAAGQATLSSTSVQTLGVMVRILRATPRLAVCLEGHADAQEARAGHPNPAQYLQRLGLLRAQAASDYLHQQGIAASRLSVRSVSNQQPLVPDSVTEYRTLNQCVVFKAIIAPPLVEVSSPQEKRVPAPPAAPHHRPSTLPPTRSRVNGQ</sequence>
<reference evidence="4 5" key="1">
    <citation type="submission" date="2020-11" db="EMBL/GenBank/DDBJ databases">
        <title>Hymenobacter sp.</title>
        <authorList>
            <person name="Kim M.K."/>
        </authorList>
    </citation>
    <scope>NUCLEOTIDE SEQUENCE [LARGE SCALE GENOMIC DNA]</scope>
    <source>
        <strain evidence="4 5">BT594</strain>
    </source>
</reference>
<evidence type="ECO:0000256" key="2">
    <source>
        <dbReference type="SAM" id="MobiDB-lite"/>
    </source>
</evidence>
<dbReference type="PROSITE" id="PS51123">
    <property type="entry name" value="OMPA_2"/>
    <property type="match status" value="1"/>
</dbReference>
<feature type="region of interest" description="Disordered" evidence="2">
    <location>
        <begin position="237"/>
        <end position="268"/>
    </location>
</feature>
<dbReference type="CDD" id="cd07185">
    <property type="entry name" value="OmpA_C-like"/>
    <property type="match status" value="1"/>
</dbReference>
<keyword evidence="1" id="KW-0472">Membrane</keyword>
<comment type="caution">
    <text evidence="4">The sequence shown here is derived from an EMBL/GenBank/DDBJ whole genome shotgun (WGS) entry which is preliminary data.</text>
</comment>
<name>A0ABS0L9G8_9BACT</name>
<dbReference type="PANTHER" id="PTHR30329">
    <property type="entry name" value="STATOR ELEMENT OF FLAGELLAR MOTOR COMPLEX"/>
    <property type="match status" value="1"/>
</dbReference>
<evidence type="ECO:0000259" key="3">
    <source>
        <dbReference type="PROSITE" id="PS51123"/>
    </source>
</evidence>
<evidence type="ECO:0000256" key="1">
    <source>
        <dbReference type="PROSITE-ProRule" id="PRU00473"/>
    </source>
</evidence>
<dbReference type="Pfam" id="PF00691">
    <property type="entry name" value="OmpA"/>
    <property type="match status" value="1"/>
</dbReference>
<dbReference type="Gene3D" id="3.30.1330.60">
    <property type="entry name" value="OmpA-like domain"/>
    <property type="match status" value="1"/>
</dbReference>
<dbReference type="SUPFAM" id="SSF103088">
    <property type="entry name" value="OmpA-like"/>
    <property type="match status" value="1"/>
</dbReference>
<keyword evidence="5" id="KW-1185">Reference proteome</keyword>
<dbReference type="InterPro" id="IPR050330">
    <property type="entry name" value="Bact_OuterMem_StrucFunc"/>
</dbReference>
<accession>A0ABS0L9G8</accession>
<dbReference type="PANTHER" id="PTHR30329:SF21">
    <property type="entry name" value="LIPOPROTEIN YIAD-RELATED"/>
    <property type="match status" value="1"/>
</dbReference>
<gene>
    <name evidence="4" type="ORF">I5L79_21535</name>
</gene>
<protein>
    <submittedName>
        <fullName evidence="4">OmpA family protein</fullName>
    </submittedName>
</protein>
<organism evidence="4 5">
    <name type="scientific">Hymenobacter guriensis</name>
    <dbReference type="NCBI Taxonomy" id="2793065"/>
    <lineage>
        <taxon>Bacteria</taxon>
        <taxon>Pseudomonadati</taxon>
        <taxon>Bacteroidota</taxon>
        <taxon>Cytophagia</taxon>
        <taxon>Cytophagales</taxon>
        <taxon>Hymenobacteraceae</taxon>
        <taxon>Hymenobacter</taxon>
    </lineage>
</organism>
<dbReference type="InterPro" id="IPR036737">
    <property type="entry name" value="OmpA-like_sf"/>
</dbReference>
<proteinExistence type="predicted"/>
<evidence type="ECO:0000313" key="4">
    <source>
        <dbReference type="EMBL" id="MBG8556142.1"/>
    </source>
</evidence>
<dbReference type="InterPro" id="IPR006665">
    <property type="entry name" value="OmpA-like"/>
</dbReference>
<feature type="domain" description="OmpA-like" evidence="3">
    <location>
        <begin position="107"/>
        <end position="231"/>
    </location>
</feature>
<evidence type="ECO:0000313" key="5">
    <source>
        <dbReference type="Proteomes" id="UP000601099"/>
    </source>
</evidence>
<dbReference type="EMBL" id="JADWYK010000020">
    <property type="protein sequence ID" value="MBG8556142.1"/>
    <property type="molecule type" value="Genomic_DNA"/>
</dbReference>
<dbReference type="Proteomes" id="UP000601099">
    <property type="component" value="Unassembled WGS sequence"/>
</dbReference>
<feature type="compositionally biased region" description="Polar residues" evidence="2">
    <location>
        <begin position="259"/>
        <end position="268"/>
    </location>
</feature>